<protein>
    <submittedName>
        <fullName evidence="4">Uncharacterized protein</fullName>
    </submittedName>
</protein>
<name>A0ABD2VW61_9HYME</name>
<evidence type="ECO:0000313" key="4">
    <source>
        <dbReference type="EMBL" id="KAL3384864.1"/>
    </source>
</evidence>
<dbReference type="EMBL" id="JBJJXI010000166">
    <property type="protein sequence ID" value="KAL3384864.1"/>
    <property type="molecule type" value="Genomic_DNA"/>
</dbReference>
<dbReference type="Proteomes" id="UP001627154">
    <property type="component" value="Unassembled WGS sequence"/>
</dbReference>
<dbReference type="PROSITE" id="PS50088">
    <property type="entry name" value="ANK_REPEAT"/>
    <property type="match status" value="4"/>
</dbReference>
<gene>
    <name evidence="4" type="ORF">TKK_019276</name>
</gene>
<proteinExistence type="predicted"/>
<dbReference type="InterPro" id="IPR051637">
    <property type="entry name" value="Ank_repeat_dom-contain_49"/>
</dbReference>
<dbReference type="AlphaFoldDB" id="A0ABD2VW61"/>
<dbReference type="Gene3D" id="1.25.40.20">
    <property type="entry name" value="Ankyrin repeat-containing domain"/>
    <property type="match status" value="1"/>
</dbReference>
<dbReference type="InterPro" id="IPR036770">
    <property type="entry name" value="Ankyrin_rpt-contain_sf"/>
</dbReference>
<dbReference type="PANTHER" id="PTHR24180:SF45">
    <property type="entry name" value="POLY [ADP-RIBOSE] POLYMERASE TANKYRASE"/>
    <property type="match status" value="1"/>
</dbReference>
<dbReference type="SMART" id="SM00248">
    <property type="entry name" value="ANK"/>
    <property type="match status" value="7"/>
</dbReference>
<evidence type="ECO:0000313" key="5">
    <source>
        <dbReference type="Proteomes" id="UP001627154"/>
    </source>
</evidence>
<evidence type="ECO:0000256" key="2">
    <source>
        <dbReference type="ARBA" id="ARBA00023043"/>
    </source>
</evidence>
<feature type="repeat" description="ANK" evidence="3">
    <location>
        <begin position="327"/>
        <end position="355"/>
    </location>
</feature>
<feature type="repeat" description="ANK" evidence="3">
    <location>
        <begin position="140"/>
        <end position="172"/>
    </location>
</feature>
<comment type="caution">
    <text evidence="4">The sequence shown here is derived from an EMBL/GenBank/DDBJ whole genome shotgun (WGS) entry which is preliminary data.</text>
</comment>
<dbReference type="InterPro" id="IPR002110">
    <property type="entry name" value="Ankyrin_rpt"/>
</dbReference>
<dbReference type="SUPFAM" id="SSF48403">
    <property type="entry name" value="Ankyrin repeat"/>
    <property type="match status" value="1"/>
</dbReference>
<feature type="repeat" description="ANK" evidence="3">
    <location>
        <begin position="183"/>
        <end position="212"/>
    </location>
</feature>
<keyword evidence="2 3" id="KW-0040">ANK repeat</keyword>
<keyword evidence="5" id="KW-1185">Reference proteome</keyword>
<dbReference type="PROSITE" id="PS50297">
    <property type="entry name" value="ANK_REP_REGION"/>
    <property type="match status" value="3"/>
</dbReference>
<sequence>MADDTKCLMKLKNLRDNANWTIEEDRHRLRRQMYPLIRHWKGRLPNLRDIFEKEEIEWLLAESVKFTNRNEYLMEFTPLVEFLIKTGYKDEPEDEYGELILRRTTPLHRASRRNARDIRVSVLEFFKIYDRFDLNYSDEYGFTHFHVACKFGYVEIVQKFLELGQDPNCLPSGGSNSSSVVDSPLQLALFGHHEPVVRLLLQNGADPDLVIKKDGSTLLHVVCKKDDDSYSAKLFFKIIDDLEQPLQIDARDSKGNTPLHLALDYGFRGASELLLRHGADSNVVDWRGYTPLHIICMRDDVLGLVELFFKINDEKNQPVLIDAEDRWGWTPLQFAVARLLPRLVDLLVDHGADLSTFVFPSKEHFDRCVKVSQREEVGYKFGLASRALAAVERLERRGYELNRNDALTIMTIFAEYRWFEKSAYFDEFWYDDEPFAREATKIKIFPKIEKSKSEAKEAATIKQNLSLYDLVQLRPKQAEKLVTYTDYLRIAKSIDWRYERTKETYEMHLCEMVSRGFFRRWALDSFLELTLYRLPILCCDIIVENLVNEDLWHICLAAAGRNQEDVSKKVPTIGIEFFTRRHKRAKKAPKSLHELYES</sequence>
<evidence type="ECO:0000256" key="1">
    <source>
        <dbReference type="ARBA" id="ARBA00022737"/>
    </source>
</evidence>
<dbReference type="PANTHER" id="PTHR24180">
    <property type="entry name" value="CYCLIN-DEPENDENT KINASE INHIBITOR 2C-RELATED"/>
    <property type="match status" value="1"/>
</dbReference>
<accession>A0ABD2VW61</accession>
<feature type="repeat" description="ANK" evidence="3">
    <location>
        <begin position="254"/>
        <end position="286"/>
    </location>
</feature>
<organism evidence="4 5">
    <name type="scientific">Trichogramma kaykai</name>
    <dbReference type="NCBI Taxonomy" id="54128"/>
    <lineage>
        <taxon>Eukaryota</taxon>
        <taxon>Metazoa</taxon>
        <taxon>Ecdysozoa</taxon>
        <taxon>Arthropoda</taxon>
        <taxon>Hexapoda</taxon>
        <taxon>Insecta</taxon>
        <taxon>Pterygota</taxon>
        <taxon>Neoptera</taxon>
        <taxon>Endopterygota</taxon>
        <taxon>Hymenoptera</taxon>
        <taxon>Apocrita</taxon>
        <taxon>Proctotrupomorpha</taxon>
        <taxon>Chalcidoidea</taxon>
        <taxon>Trichogrammatidae</taxon>
        <taxon>Trichogramma</taxon>
    </lineage>
</organism>
<reference evidence="4 5" key="1">
    <citation type="journal article" date="2024" name="bioRxiv">
        <title>A reference genome for Trichogramma kaykai: A tiny desert-dwelling parasitoid wasp with competing sex-ratio distorters.</title>
        <authorList>
            <person name="Culotta J."/>
            <person name="Lindsey A.R."/>
        </authorList>
    </citation>
    <scope>NUCLEOTIDE SEQUENCE [LARGE SCALE GENOMIC DNA]</scope>
    <source>
        <strain evidence="4 5">KSX58</strain>
    </source>
</reference>
<dbReference type="Pfam" id="PF12796">
    <property type="entry name" value="Ank_2"/>
    <property type="match status" value="2"/>
</dbReference>
<evidence type="ECO:0000256" key="3">
    <source>
        <dbReference type="PROSITE-ProRule" id="PRU00023"/>
    </source>
</evidence>
<keyword evidence="1" id="KW-0677">Repeat</keyword>